<protein>
    <submittedName>
        <fullName evidence="6">GT2 family glycosyltransferase</fullName>
    </submittedName>
</protein>
<keyword evidence="4" id="KW-0812">Transmembrane</keyword>
<dbReference type="InterPro" id="IPR029044">
    <property type="entry name" value="Nucleotide-diphossugar_trans"/>
</dbReference>
<keyword evidence="2" id="KW-0328">Glycosyltransferase</keyword>
<dbReference type="PANTHER" id="PTHR43179">
    <property type="entry name" value="RHAMNOSYLTRANSFERASE WBBL"/>
    <property type="match status" value="1"/>
</dbReference>
<evidence type="ECO:0000313" key="7">
    <source>
        <dbReference type="Proteomes" id="UP001258315"/>
    </source>
</evidence>
<dbReference type="SUPFAM" id="SSF53448">
    <property type="entry name" value="Nucleotide-diphospho-sugar transferases"/>
    <property type="match status" value="1"/>
</dbReference>
<gene>
    <name evidence="6" type="ORF">QE417_002931</name>
</gene>
<comment type="similarity">
    <text evidence="1">Belongs to the glycosyltransferase 2 family.</text>
</comment>
<name>A0ABU3GVR6_9SPHI</name>
<sequence length="369" mass="41271">MPFSIDVIIPSFRLNPENILPILNLQRPADATVRFYLVADNPQLKPDATIAQLVNGDTINLLINSHNIGASATRNRGIEAGNGDWILFLDDDIVVDPQLLLTYANAAEQHPNEVGFIGLVTMPPPATPFAKAVDANGSMGIFSAALHNEYYPWGASANIMIRRSALGNVRFSSTYPKTGGGEEVEFFFKIREQNSLSNYRCLPAAKAEHPWWKNGEADYTRFYRYGLGNSHLAQRNPAYRWYDFLNLPESVLIVAVAAFAIHFFWMPVAKYGLYFVLIALLAEYVTNIMRVKRKNKIIAPGVAFNVMRLRLVYEWGILRGNISRGRLAGFGERFSYDGNTSPGSFRLNRYKIVKLAIFAIAAIVVMLLG</sequence>
<feature type="domain" description="Glycosyltransferase 2-like" evidence="5">
    <location>
        <begin position="7"/>
        <end position="115"/>
    </location>
</feature>
<evidence type="ECO:0000256" key="4">
    <source>
        <dbReference type="SAM" id="Phobius"/>
    </source>
</evidence>
<dbReference type="PANTHER" id="PTHR43179:SF12">
    <property type="entry name" value="GALACTOFURANOSYLTRANSFERASE GLFT2"/>
    <property type="match status" value="1"/>
</dbReference>
<keyword evidence="3" id="KW-0808">Transferase</keyword>
<evidence type="ECO:0000313" key="6">
    <source>
        <dbReference type="EMBL" id="MDT3403859.1"/>
    </source>
</evidence>
<dbReference type="InterPro" id="IPR001173">
    <property type="entry name" value="Glyco_trans_2-like"/>
</dbReference>
<dbReference type="RefSeq" id="WP_311951209.1">
    <property type="nucleotide sequence ID" value="NZ_JAVLVU010000001.1"/>
</dbReference>
<keyword evidence="4" id="KW-1133">Transmembrane helix</keyword>
<dbReference type="CDD" id="cd00761">
    <property type="entry name" value="Glyco_tranf_GTA_type"/>
    <property type="match status" value="1"/>
</dbReference>
<dbReference type="Gene3D" id="3.90.550.10">
    <property type="entry name" value="Spore Coat Polysaccharide Biosynthesis Protein SpsA, Chain A"/>
    <property type="match status" value="1"/>
</dbReference>
<evidence type="ECO:0000256" key="2">
    <source>
        <dbReference type="ARBA" id="ARBA00022676"/>
    </source>
</evidence>
<dbReference type="EMBL" id="JAVLVU010000001">
    <property type="protein sequence ID" value="MDT3403859.1"/>
    <property type="molecule type" value="Genomic_DNA"/>
</dbReference>
<dbReference type="Proteomes" id="UP001258315">
    <property type="component" value="Unassembled WGS sequence"/>
</dbReference>
<keyword evidence="7" id="KW-1185">Reference proteome</keyword>
<comment type="caution">
    <text evidence="6">The sequence shown here is derived from an EMBL/GenBank/DDBJ whole genome shotgun (WGS) entry which is preliminary data.</text>
</comment>
<proteinExistence type="inferred from homology"/>
<feature type="transmembrane region" description="Helical" evidence="4">
    <location>
        <begin position="244"/>
        <end position="265"/>
    </location>
</feature>
<evidence type="ECO:0000259" key="5">
    <source>
        <dbReference type="Pfam" id="PF00535"/>
    </source>
</evidence>
<reference evidence="7" key="1">
    <citation type="submission" date="2023-07" db="EMBL/GenBank/DDBJ databases">
        <title>Functional and genomic diversity of the sorghum phyllosphere microbiome.</title>
        <authorList>
            <person name="Shade A."/>
        </authorList>
    </citation>
    <scope>NUCLEOTIDE SEQUENCE [LARGE SCALE GENOMIC DNA]</scope>
    <source>
        <strain evidence="7">SORGH_AS_0422</strain>
    </source>
</reference>
<evidence type="ECO:0000256" key="3">
    <source>
        <dbReference type="ARBA" id="ARBA00022679"/>
    </source>
</evidence>
<feature type="transmembrane region" description="Helical" evidence="4">
    <location>
        <begin position="271"/>
        <end position="289"/>
    </location>
</feature>
<evidence type="ECO:0000256" key="1">
    <source>
        <dbReference type="ARBA" id="ARBA00006739"/>
    </source>
</evidence>
<organism evidence="6 7">
    <name type="scientific">Mucilaginibacter terrae</name>
    <dbReference type="NCBI Taxonomy" id="1955052"/>
    <lineage>
        <taxon>Bacteria</taxon>
        <taxon>Pseudomonadati</taxon>
        <taxon>Bacteroidota</taxon>
        <taxon>Sphingobacteriia</taxon>
        <taxon>Sphingobacteriales</taxon>
        <taxon>Sphingobacteriaceae</taxon>
        <taxon>Mucilaginibacter</taxon>
    </lineage>
</organism>
<dbReference type="Pfam" id="PF00535">
    <property type="entry name" value="Glycos_transf_2"/>
    <property type="match status" value="1"/>
</dbReference>
<keyword evidence="4" id="KW-0472">Membrane</keyword>
<feature type="transmembrane region" description="Helical" evidence="4">
    <location>
        <begin position="352"/>
        <end position="368"/>
    </location>
</feature>
<accession>A0ABU3GVR6</accession>